<feature type="transmembrane region" description="Helical" evidence="8">
    <location>
        <begin position="275"/>
        <end position="293"/>
    </location>
</feature>
<comment type="caution">
    <text evidence="10">The sequence shown here is derived from an EMBL/GenBank/DDBJ whole genome shotgun (WGS) entry which is preliminary data.</text>
</comment>
<dbReference type="GO" id="GO:0042371">
    <property type="term" value="P:vitamin K biosynthetic process"/>
    <property type="evidence" value="ECO:0007669"/>
    <property type="project" value="TreeGrafter"/>
</dbReference>
<dbReference type="HAMAP" id="MF_01937">
    <property type="entry name" value="MenA_1"/>
    <property type="match status" value="1"/>
</dbReference>
<feature type="transmembrane region" description="Helical" evidence="8">
    <location>
        <begin position="300"/>
        <end position="321"/>
    </location>
</feature>
<dbReference type="InterPro" id="IPR044878">
    <property type="entry name" value="UbiA_sf"/>
</dbReference>
<dbReference type="PANTHER" id="PTHR13929">
    <property type="entry name" value="1,4-DIHYDROXY-2-NAPHTHOATE OCTAPRENYLTRANSFERASE"/>
    <property type="match status" value="1"/>
</dbReference>
<feature type="transmembrane region" description="Helical" evidence="8">
    <location>
        <begin position="146"/>
        <end position="163"/>
    </location>
</feature>
<keyword evidence="5 8" id="KW-0812">Transmembrane</keyword>
<dbReference type="InterPro" id="IPR026046">
    <property type="entry name" value="UBIAD1"/>
</dbReference>
<comment type="catalytic activity">
    <reaction evidence="8">
        <text>an all-trans-polyprenyl diphosphate + 1,4-dihydroxy-2-naphthoate + H(+) = a 2-demethylmenaquinol + CO2 + diphosphate</text>
        <dbReference type="Rhea" id="RHEA:26478"/>
        <dbReference type="Rhea" id="RHEA-COMP:9563"/>
        <dbReference type="Rhea" id="RHEA-COMP:9564"/>
        <dbReference type="ChEBI" id="CHEBI:11173"/>
        <dbReference type="ChEBI" id="CHEBI:15378"/>
        <dbReference type="ChEBI" id="CHEBI:16526"/>
        <dbReference type="ChEBI" id="CHEBI:33019"/>
        <dbReference type="ChEBI" id="CHEBI:55437"/>
        <dbReference type="ChEBI" id="CHEBI:58914"/>
        <dbReference type="EC" id="2.5.1.74"/>
    </reaction>
</comment>
<dbReference type="NCBIfam" id="TIGR00751">
    <property type="entry name" value="menA"/>
    <property type="match status" value="1"/>
</dbReference>
<protein>
    <recommendedName>
        <fullName evidence="8 9">1,4-dihydroxy-2-naphthoate octaprenyltransferase</fullName>
        <shortName evidence="8">DHNA-octaprenyltransferase</shortName>
        <ecNumber evidence="8 9">2.5.1.74</ecNumber>
    </recommendedName>
</protein>
<feature type="transmembrane region" description="Helical" evidence="8">
    <location>
        <begin position="203"/>
        <end position="225"/>
    </location>
</feature>
<dbReference type="Proteomes" id="UP000245753">
    <property type="component" value="Unassembled WGS sequence"/>
</dbReference>
<keyword evidence="11" id="KW-1185">Reference proteome</keyword>
<evidence type="ECO:0000313" key="10">
    <source>
        <dbReference type="EMBL" id="PWG60609.1"/>
    </source>
</evidence>
<dbReference type="OrthoDB" id="9767568at2"/>
<name>A0A2U2MUS9_9BIFI</name>
<keyword evidence="2 8" id="KW-0474">Menaquinone biosynthesis</keyword>
<gene>
    <name evidence="8 10" type="primary">menA</name>
    <name evidence="10" type="ORF">DF200_01655</name>
</gene>
<keyword evidence="6 8" id="KW-1133">Transmembrane helix</keyword>
<dbReference type="UniPathway" id="UPA00079">
    <property type="reaction ID" value="UER00168"/>
</dbReference>
<dbReference type="GO" id="GO:0046428">
    <property type="term" value="F:1,4-dihydroxy-2-naphthoate polyprenyltransferase activity"/>
    <property type="evidence" value="ECO:0007669"/>
    <property type="project" value="UniProtKB-UniRule"/>
</dbReference>
<evidence type="ECO:0000256" key="3">
    <source>
        <dbReference type="ARBA" id="ARBA00022475"/>
    </source>
</evidence>
<dbReference type="PANTHER" id="PTHR13929:SF0">
    <property type="entry name" value="UBIA PRENYLTRANSFERASE DOMAIN-CONTAINING PROTEIN 1"/>
    <property type="match status" value="1"/>
</dbReference>
<evidence type="ECO:0000313" key="11">
    <source>
        <dbReference type="Proteomes" id="UP000245753"/>
    </source>
</evidence>
<dbReference type="PIRSF" id="PIRSF005355">
    <property type="entry name" value="UBIAD1"/>
    <property type="match status" value="1"/>
</dbReference>
<dbReference type="GO" id="GO:0005886">
    <property type="term" value="C:plasma membrane"/>
    <property type="evidence" value="ECO:0007669"/>
    <property type="project" value="UniProtKB-SubCell"/>
</dbReference>
<dbReference type="CDD" id="cd13962">
    <property type="entry name" value="PT_UbiA_UBIAD1"/>
    <property type="match status" value="1"/>
</dbReference>
<feature type="transmembrane region" description="Helical" evidence="8">
    <location>
        <begin position="170"/>
        <end position="191"/>
    </location>
</feature>
<dbReference type="RefSeq" id="WP_109136558.1">
    <property type="nucleotide sequence ID" value="NZ_QFFN01000002.1"/>
</dbReference>
<dbReference type="EMBL" id="QFFN01000002">
    <property type="protein sequence ID" value="PWG60609.1"/>
    <property type="molecule type" value="Genomic_DNA"/>
</dbReference>
<keyword evidence="3 8" id="KW-1003">Cell membrane</keyword>
<evidence type="ECO:0000256" key="2">
    <source>
        <dbReference type="ARBA" id="ARBA00022428"/>
    </source>
</evidence>
<evidence type="ECO:0000256" key="1">
    <source>
        <dbReference type="ARBA" id="ARBA00004141"/>
    </source>
</evidence>
<dbReference type="AlphaFoldDB" id="A0A2U2MUS9"/>
<dbReference type="Pfam" id="PF01040">
    <property type="entry name" value="UbiA"/>
    <property type="match status" value="1"/>
</dbReference>
<feature type="transmembrane region" description="Helical" evidence="8">
    <location>
        <begin position="119"/>
        <end position="140"/>
    </location>
</feature>
<feature type="transmembrane region" description="Helical" evidence="8">
    <location>
        <begin position="246"/>
        <end position="269"/>
    </location>
</feature>
<evidence type="ECO:0000256" key="5">
    <source>
        <dbReference type="ARBA" id="ARBA00022692"/>
    </source>
</evidence>
<feature type="transmembrane region" description="Helical" evidence="8">
    <location>
        <begin position="63"/>
        <end position="84"/>
    </location>
</feature>
<organism evidence="10 11">
    <name type="scientific">Bifidobacterium catulorum</name>
    <dbReference type="NCBI Taxonomy" id="1630173"/>
    <lineage>
        <taxon>Bacteria</taxon>
        <taxon>Bacillati</taxon>
        <taxon>Actinomycetota</taxon>
        <taxon>Actinomycetes</taxon>
        <taxon>Bifidobacteriales</taxon>
        <taxon>Bifidobacteriaceae</taxon>
        <taxon>Bifidobacterium</taxon>
    </lineage>
</organism>
<dbReference type="Gene3D" id="1.10.357.140">
    <property type="entry name" value="UbiA prenyltransferase"/>
    <property type="match status" value="1"/>
</dbReference>
<comment type="pathway">
    <text evidence="8">Quinol/quinone metabolism; menaquinone biosynthesis; menaquinol from 1,4-dihydroxy-2-naphthoate: step 1/2.</text>
</comment>
<proteinExistence type="inferred from homology"/>
<dbReference type="InterPro" id="IPR000537">
    <property type="entry name" value="UbiA_prenyltransferase"/>
</dbReference>
<keyword evidence="4 8" id="KW-0808">Transferase</keyword>
<evidence type="ECO:0000256" key="8">
    <source>
        <dbReference type="HAMAP-Rule" id="MF_01937"/>
    </source>
</evidence>
<reference evidence="10 11" key="1">
    <citation type="journal article" date="2018" name="Int. J. Syst. Evol. Microbiol.">
        <title>Bifidobacterium catulorum sp. nov., a novel taxon from the faeces of the baby common marmoset (Callithrix jacchus).</title>
        <authorList>
            <person name="Modesto M."/>
            <person name="Michelini S."/>
            <person name="Oki K."/>
            <person name="Biavati B."/>
            <person name="Watanabe K."/>
            <person name="Mattarelli P."/>
        </authorList>
    </citation>
    <scope>NUCLEOTIDE SEQUENCE [LARGE SCALE GENOMIC DNA]</scope>
    <source>
        <strain evidence="10 11">MRM 8.19</strain>
    </source>
</reference>
<evidence type="ECO:0000256" key="7">
    <source>
        <dbReference type="ARBA" id="ARBA00023136"/>
    </source>
</evidence>
<evidence type="ECO:0000256" key="4">
    <source>
        <dbReference type="ARBA" id="ARBA00022679"/>
    </source>
</evidence>
<comment type="function">
    <text evidence="8">Conversion of 1,4-dihydroxy-2-naphthoate (DHNA) to demethylmenaquinone (DMK).</text>
</comment>
<keyword evidence="7 8" id="KW-0472">Membrane</keyword>
<dbReference type="GO" id="GO:0009234">
    <property type="term" value="P:menaquinone biosynthetic process"/>
    <property type="evidence" value="ECO:0007669"/>
    <property type="project" value="UniProtKB-UniRule"/>
</dbReference>
<comment type="similarity">
    <text evidence="8">Belongs to the MenA family. Type 1 subfamily.</text>
</comment>
<dbReference type="InterPro" id="IPR004657">
    <property type="entry name" value="MenA"/>
</dbReference>
<sequence length="326" mass="34272">MNIGLWVQGTRPRTLPASIAPVVVGAAVAWRRIGEFDICPLVYPQPESCRVGRALQTMLEGRFWPVAVLCALVALFLQIAVNFANDYSDGVRGTDDRRGDAETTSGKPRRMVASGLVPARHVLIAAGLAAALACIAGLAAVLVSHAWWLLAVGAASLVAGWCYTGGRHPYGYIGLGELGVFLFFGLVATLGTEYALAGTVDTTGVLAACCVGLNAVMILMVNNLRDIDDDRIHGKRTLAVRLGERGARAAFVCCLVVDWAGSVMLMPLLWFPAGLVPWLAVAAVQTCMIRAVMRRDFGGALGLAGAQTSAFAVCVAVAMAMDAVVS</sequence>
<comment type="subcellular location">
    <subcellularLocation>
        <location evidence="8">Cell membrane</location>
        <topology evidence="8">Multi-pass membrane protein</topology>
    </subcellularLocation>
    <subcellularLocation>
        <location evidence="1">Membrane</location>
        <topology evidence="1">Multi-pass membrane protein</topology>
    </subcellularLocation>
</comment>
<accession>A0A2U2MUS9</accession>
<evidence type="ECO:0000256" key="6">
    <source>
        <dbReference type="ARBA" id="ARBA00022989"/>
    </source>
</evidence>
<dbReference type="EC" id="2.5.1.74" evidence="8 9"/>
<evidence type="ECO:0000256" key="9">
    <source>
        <dbReference type="NCBIfam" id="TIGR00751"/>
    </source>
</evidence>